<comment type="caution">
    <text evidence="2">The sequence shown here is derived from an EMBL/GenBank/DDBJ whole genome shotgun (WGS) entry which is preliminary data.</text>
</comment>
<dbReference type="Proteomes" id="UP000072660">
    <property type="component" value="Unassembled WGS sequence"/>
</dbReference>
<proteinExistence type="predicted"/>
<gene>
    <name evidence="2" type="ORF">AXE65_06265</name>
</gene>
<reference evidence="2 3" key="1">
    <citation type="submission" date="2016-02" db="EMBL/GenBank/DDBJ databases">
        <authorList>
            <person name="Wen L."/>
            <person name="He K."/>
            <person name="Yang H."/>
        </authorList>
    </citation>
    <scope>NUCLEOTIDE SEQUENCE [LARGE SCALE GENOMIC DNA]</scope>
    <source>
        <strain evidence="2 3">CV58</strain>
    </source>
</reference>
<evidence type="ECO:0000259" key="1">
    <source>
        <dbReference type="Pfam" id="PF21217"/>
    </source>
</evidence>
<organism evidence="2 3">
    <name type="scientific">Ventosimonas gracilis</name>
    <dbReference type="NCBI Taxonomy" id="1680762"/>
    <lineage>
        <taxon>Bacteria</taxon>
        <taxon>Pseudomonadati</taxon>
        <taxon>Pseudomonadota</taxon>
        <taxon>Gammaproteobacteria</taxon>
        <taxon>Pseudomonadales</taxon>
        <taxon>Ventosimonadaceae</taxon>
        <taxon>Ventosimonas</taxon>
    </lineage>
</organism>
<sequence length="68" mass="7728">MAAVAAKQPLDPLFYDVEVSEEDISYDRWFRAKVQEALDSKKPALPHDEAMTHVDALLEERRKARASA</sequence>
<accession>A0A139SM07</accession>
<dbReference type="InterPro" id="IPR048851">
    <property type="entry name" value="PaaA2_dom"/>
</dbReference>
<protein>
    <submittedName>
        <fullName evidence="2">Stability determinant</fullName>
    </submittedName>
</protein>
<dbReference type="RefSeq" id="WP_068392421.1">
    <property type="nucleotide sequence ID" value="NZ_LSZO01000195.1"/>
</dbReference>
<name>A0A139SM07_9GAMM</name>
<dbReference type="AlphaFoldDB" id="A0A139SM07"/>
<dbReference type="Gene3D" id="6.20.450.20">
    <property type="match status" value="1"/>
</dbReference>
<dbReference type="OrthoDB" id="3174560at2"/>
<keyword evidence="3" id="KW-1185">Reference proteome</keyword>
<evidence type="ECO:0000313" key="2">
    <source>
        <dbReference type="EMBL" id="KXU35588.1"/>
    </source>
</evidence>
<dbReference type="EMBL" id="LSZO01000195">
    <property type="protein sequence ID" value="KXU35588.1"/>
    <property type="molecule type" value="Genomic_DNA"/>
</dbReference>
<evidence type="ECO:0000313" key="3">
    <source>
        <dbReference type="Proteomes" id="UP000072660"/>
    </source>
</evidence>
<dbReference type="Pfam" id="PF21217">
    <property type="entry name" value="PaaA2"/>
    <property type="match status" value="1"/>
</dbReference>
<feature type="domain" description="Stability determinant" evidence="1">
    <location>
        <begin position="22"/>
        <end position="52"/>
    </location>
</feature>